<keyword evidence="5" id="KW-0408">Iron</keyword>
<comment type="caution">
    <text evidence="8">The sequence shown here is derived from an EMBL/GenBank/DDBJ whole genome shotgun (WGS) entry which is preliminary data.</text>
</comment>
<comment type="cofactor">
    <cofactor evidence="1">
        <name>Fe cation</name>
        <dbReference type="ChEBI" id="CHEBI:24875"/>
    </cofactor>
</comment>
<evidence type="ECO:0000256" key="4">
    <source>
        <dbReference type="ARBA" id="ARBA00023002"/>
    </source>
</evidence>
<dbReference type="eggNOG" id="COG4638">
    <property type="taxonomic scope" value="Bacteria"/>
</dbReference>
<dbReference type="Pfam" id="PF00355">
    <property type="entry name" value="Rieske"/>
    <property type="match status" value="1"/>
</dbReference>
<evidence type="ECO:0000256" key="6">
    <source>
        <dbReference type="ARBA" id="ARBA00023014"/>
    </source>
</evidence>
<keyword evidence="2" id="KW-0001">2Fe-2S</keyword>
<dbReference type="PROSITE" id="PS51296">
    <property type="entry name" value="RIESKE"/>
    <property type="match status" value="1"/>
</dbReference>
<dbReference type="AlphaFoldDB" id="A0A010SQU4"/>
<dbReference type="InterPro" id="IPR045605">
    <property type="entry name" value="KshA-like_C"/>
</dbReference>
<dbReference type="GO" id="GO:0008203">
    <property type="term" value="P:cholesterol metabolic process"/>
    <property type="evidence" value="ECO:0007669"/>
    <property type="project" value="InterPro"/>
</dbReference>
<dbReference type="SUPFAM" id="SSF50022">
    <property type="entry name" value="ISP domain"/>
    <property type="match status" value="1"/>
</dbReference>
<dbReference type="InterPro" id="IPR036922">
    <property type="entry name" value="Rieske_2Fe-2S_sf"/>
</dbReference>
<dbReference type="InterPro" id="IPR017941">
    <property type="entry name" value="Rieske_2Fe-2S"/>
</dbReference>
<dbReference type="GO" id="GO:0016491">
    <property type="term" value="F:oxidoreductase activity"/>
    <property type="evidence" value="ECO:0007669"/>
    <property type="project" value="UniProtKB-KW"/>
</dbReference>
<keyword evidence="3" id="KW-0479">Metal-binding</keyword>
<dbReference type="Proteomes" id="UP000022611">
    <property type="component" value="Unassembled WGS sequence"/>
</dbReference>
<reference evidence="8 9" key="1">
    <citation type="journal article" date="2011" name="J. Bacteriol.">
        <title>Draft genome sequence of the polycyclic aromatic hydrocarbon-degrading, genetically engineered bioluminescent bioreporter Pseudomonas fluorescens HK44.</title>
        <authorList>
            <person name="Chauhan A."/>
            <person name="Layton A.C."/>
            <person name="Williams D.E."/>
            <person name="Smartt A.E."/>
            <person name="Ripp S."/>
            <person name="Karpinets T.V."/>
            <person name="Brown S.D."/>
            <person name="Sayler G.S."/>
        </authorList>
    </citation>
    <scope>NUCLEOTIDE SEQUENCE [LARGE SCALE GENOMIC DNA]</scope>
    <source>
        <strain evidence="8 9">HK44</strain>
    </source>
</reference>
<organism evidence="8 9">
    <name type="scientific">Pseudomonas fluorescens HK44</name>
    <dbReference type="NCBI Taxonomy" id="1042209"/>
    <lineage>
        <taxon>Bacteria</taxon>
        <taxon>Pseudomonadati</taxon>
        <taxon>Pseudomonadota</taxon>
        <taxon>Gammaproteobacteria</taxon>
        <taxon>Pseudomonadales</taxon>
        <taxon>Pseudomonadaceae</taxon>
        <taxon>Pseudomonas</taxon>
    </lineage>
</organism>
<dbReference type="SUPFAM" id="SSF55961">
    <property type="entry name" value="Bet v1-like"/>
    <property type="match status" value="1"/>
</dbReference>
<dbReference type="PANTHER" id="PTHR21266:SF60">
    <property type="entry name" value="3-KETOSTEROID-9-ALPHA-MONOOXYGENASE, OXYGENASE COMPONENT"/>
    <property type="match status" value="1"/>
</dbReference>
<evidence type="ECO:0000313" key="8">
    <source>
        <dbReference type="EMBL" id="EXF93388.1"/>
    </source>
</evidence>
<dbReference type="RefSeq" id="WP_019690362.1">
    <property type="nucleotide sequence ID" value="NZ_AFOY02000015.1"/>
</dbReference>
<feature type="domain" description="Rieske" evidence="7">
    <location>
        <begin position="21"/>
        <end position="123"/>
    </location>
</feature>
<dbReference type="GO" id="GO:0051537">
    <property type="term" value="F:2 iron, 2 sulfur cluster binding"/>
    <property type="evidence" value="ECO:0007669"/>
    <property type="project" value="UniProtKB-KW"/>
</dbReference>
<sequence length="345" mass="39268">MTKLAQINVENVLAPRFGRGWHCLGEAQNYRDGKLHTLNVFGGRLLAFATSSGQISVIDAHCSHMGADLSKGTLENDRVVCPFHHWQYDASGRCVEIPYCKRIPPKARNRAWQTCEVNNLLFVWNNPEGKAPAANVIIPHLPEMDSEEWLHSWHMDQLVIETNPRELVDNLADAQHFGPVHGTPTKYFSNIFEGHIAQQIFHGDSERLGGDLVAESAYYGPATHLTRMRAMFDGMEIHSILLNCHVPITANSFELRFGCMVKKVPGWTDEQNEALAIDYVLRNRESFYQDVDIWTHKVRVNNPVLAEGDGPVYQLREWYQQFFTDEASVPASMAERREIITVDQR</sequence>
<evidence type="ECO:0000256" key="3">
    <source>
        <dbReference type="ARBA" id="ARBA00022723"/>
    </source>
</evidence>
<dbReference type="GO" id="GO:0046872">
    <property type="term" value="F:metal ion binding"/>
    <property type="evidence" value="ECO:0007669"/>
    <property type="project" value="UniProtKB-KW"/>
</dbReference>
<dbReference type="OrthoDB" id="9769355at2"/>
<proteinExistence type="predicted"/>
<dbReference type="PATRIC" id="fig|1042209.11.peg.3739"/>
<protein>
    <submittedName>
        <fullName evidence="8">3-ketosteroid-9-alpha-hydroxylase oxygenase subunit</fullName>
    </submittedName>
</protein>
<dbReference type="Pfam" id="PF19298">
    <property type="entry name" value="KshA_C"/>
    <property type="match status" value="1"/>
</dbReference>
<evidence type="ECO:0000256" key="2">
    <source>
        <dbReference type="ARBA" id="ARBA00022714"/>
    </source>
</evidence>
<evidence type="ECO:0000313" key="9">
    <source>
        <dbReference type="Proteomes" id="UP000022611"/>
    </source>
</evidence>
<accession>A0A010SQU4</accession>
<evidence type="ECO:0000259" key="7">
    <source>
        <dbReference type="PROSITE" id="PS51296"/>
    </source>
</evidence>
<dbReference type="Gene3D" id="3.90.380.10">
    <property type="entry name" value="Naphthalene 1,2-dioxygenase Alpha Subunit, Chain A, domain 1"/>
    <property type="match status" value="1"/>
</dbReference>
<keyword evidence="4" id="KW-0560">Oxidoreductase</keyword>
<dbReference type="HOGENOM" id="CLU_037178_1_0_6"/>
<evidence type="ECO:0000256" key="1">
    <source>
        <dbReference type="ARBA" id="ARBA00001962"/>
    </source>
</evidence>
<name>A0A010SQU4_PSEFL</name>
<dbReference type="InterPro" id="IPR050584">
    <property type="entry name" value="Cholesterol_7-desaturase"/>
</dbReference>
<keyword evidence="6" id="KW-0411">Iron-sulfur</keyword>
<dbReference type="Gene3D" id="2.102.10.10">
    <property type="entry name" value="Rieske [2Fe-2S] iron-sulphur domain"/>
    <property type="match status" value="1"/>
</dbReference>
<dbReference type="PANTHER" id="PTHR21266">
    <property type="entry name" value="IRON-SULFUR DOMAIN CONTAINING PROTEIN"/>
    <property type="match status" value="1"/>
</dbReference>
<evidence type="ECO:0000256" key="5">
    <source>
        <dbReference type="ARBA" id="ARBA00023004"/>
    </source>
</evidence>
<dbReference type="EMBL" id="AFOY02000015">
    <property type="protein sequence ID" value="EXF93388.1"/>
    <property type="molecule type" value="Genomic_DNA"/>
</dbReference>
<gene>
    <name evidence="8" type="ORF">HK44_006805</name>
</gene>